<dbReference type="AlphaFoldDB" id="D4ZBE2"/>
<dbReference type="InterPro" id="IPR007360">
    <property type="entry name" value="SirB"/>
</dbReference>
<dbReference type="EMBL" id="AP011177">
    <property type="protein sequence ID" value="BAJ03337.1"/>
    <property type="molecule type" value="Genomic_DNA"/>
</dbReference>
<accession>D4ZBE2</accession>
<evidence type="ECO:0008006" key="4">
    <source>
        <dbReference type="Google" id="ProtNLM"/>
    </source>
</evidence>
<name>D4ZBE2_SHEVD</name>
<keyword evidence="1" id="KW-0812">Transmembrane</keyword>
<dbReference type="OrthoDB" id="5588650at2"/>
<proteinExistence type="predicted"/>
<organism evidence="2 3">
    <name type="scientific">Shewanella violacea (strain JCM 10179 / CIP 106290 / LMG 19151 / DSS12)</name>
    <dbReference type="NCBI Taxonomy" id="637905"/>
    <lineage>
        <taxon>Bacteria</taxon>
        <taxon>Pseudomonadati</taxon>
        <taxon>Pseudomonadota</taxon>
        <taxon>Gammaproteobacteria</taxon>
        <taxon>Alteromonadales</taxon>
        <taxon>Shewanellaceae</taxon>
        <taxon>Shewanella</taxon>
    </lineage>
</organism>
<keyword evidence="3" id="KW-1185">Reference proteome</keyword>
<dbReference type="RefSeq" id="WP_013052632.1">
    <property type="nucleotide sequence ID" value="NC_014012.1"/>
</dbReference>
<dbReference type="PANTHER" id="PTHR39594:SF1">
    <property type="entry name" value="PROTEIN YCHQ"/>
    <property type="match status" value="1"/>
</dbReference>
<dbReference type="eggNOG" id="COG3094">
    <property type="taxonomic scope" value="Bacteria"/>
</dbReference>
<dbReference type="STRING" id="637905.SVI_3366"/>
<feature type="transmembrane region" description="Helical" evidence="1">
    <location>
        <begin position="102"/>
        <end position="123"/>
    </location>
</feature>
<dbReference type="HOGENOM" id="CLU_123860_2_0_6"/>
<reference evidence="3" key="1">
    <citation type="journal article" date="2010" name="Mol. Biosyst.">
        <title>Complete genome sequence and comparative analysis of Shewanella violacea, a psychrophilic and piezophilic bacterium from deep sea floor sediments.</title>
        <authorList>
            <person name="Aono E."/>
            <person name="Baba T."/>
            <person name="Ara T."/>
            <person name="Nishi T."/>
            <person name="Nakamichi T."/>
            <person name="Inamoto E."/>
            <person name="Toyonaga H."/>
            <person name="Hasegawa M."/>
            <person name="Takai Y."/>
            <person name="Okumura Y."/>
            <person name="Baba M."/>
            <person name="Tomita M."/>
            <person name="Kato C."/>
            <person name="Oshima T."/>
            <person name="Nakasone K."/>
            <person name="Mori H."/>
        </authorList>
    </citation>
    <scope>NUCLEOTIDE SEQUENCE [LARGE SCALE GENOMIC DNA]</scope>
    <source>
        <strain evidence="3">JCM 10179 / CIP 106290 / LMG 19151 / DSS12</strain>
    </source>
</reference>
<feature type="transmembrane region" description="Helical" evidence="1">
    <location>
        <begin position="44"/>
        <end position="70"/>
    </location>
</feature>
<dbReference type="Proteomes" id="UP000002350">
    <property type="component" value="Chromosome"/>
</dbReference>
<evidence type="ECO:0000256" key="1">
    <source>
        <dbReference type="SAM" id="Phobius"/>
    </source>
</evidence>
<keyword evidence="1" id="KW-1133">Transmembrane helix</keyword>
<dbReference type="Pfam" id="PF04247">
    <property type="entry name" value="SirB"/>
    <property type="match status" value="1"/>
</dbReference>
<dbReference type="PANTHER" id="PTHR39594">
    <property type="entry name" value="PROTEIN YCHQ"/>
    <property type="match status" value="1"/>
</dbReference>
<gene>
    <name evidence="2" type="ordered locus">SVI_3366</name>
</gene>
<dbReference type="KEGG" id="svo:SVI_3366"/>
<protein>
    <recommendedName>
        <fullName evidence="4">Invasion gene expression up-regulator, SirB</fullName>
    </recommendedName>
</protein>
<sequence>MESLNSLYPAIKHIHLTFVAASVLFFIVRFVLHMRQSPIMDKKLFKIAPHVIDTLLLLSGLTLCFTIQQYPFIDPWVTEKLGAVLAYIVLATISLKANRGKLFKVFAALGAIAWVVYAAKIAIFKQAVLMV</sequence>
<feature type="transmembrane region" description="Helical" evidence="1">
    <location>
        <begin position="76"/>
        <end position="95"/>
    </location>
</feature>
<dbReference type="GO" id="GO:0005886">
    <property type="term" value="C:plasma membrane"/>
    <property type="evidence" value="ECO:0007669"/>
    <property type="project" value="TreeGrafter"/>
</dbReference>
<feature type="transmembrane region" description="Helical" evidence="1">
    <location>
        <begin position="13"/>
        <end position="32"/>
    </location>
</feature>
<evidence type="ECO:0000313" key="2">
    <source>
        <dbReference type="EMBL" id="BAJ03337.1"/>
    </source>
</evidence>
<keyword evidence="1" id="KW-0472">Membrane</keyword>
<dbReference type="PIRSF" id="PIRSF005610">
    <property type="entry name" value="SirB"/>
    <property type="match status" value="1"/>
</dbReference>
<evidence type="ECO:0000313" key="3">
    <source>
        <dbReference type="Proteomes" id="UP000002350"/>
    </source>
</evidence>